<feature type="compositionally biased region" description="Acidic residues" evidence="1">
    <location>
        <begin position="498"/>
        <end position="508"/>
    </location>
</feature>
<keyword evidence="2" id="KW-0732">Signal</keyword>
<evidence type="ECO:0000256" key="2">
    <source>
        <dbReference type="SAM" id="SignalP"/>
    </source>
</evidence>
<feature type="compositionally biased region" description="Acidic residues" evidence="1">
    <location>
        <begin position="1158"/>
        <end position="1174"/>
    </location>
</feature>
<dbReference type="InParanoid" id="A0A067RNQ4"/>
<accession>A0A067RNQ4</accession>
<keyword evidence="4" id="KW-1185">Reference proteome</keyword>
<feature type="region of interest" description="Disordered" evidence="1">
    <location>
        <begin position="416"/>
        <end position="462"/>
    </location>
</feature>
<feature type="compositionally biased region" description="Polar residues" evidence="1">
    <location>
        <begin position="1054"/>
        <end position="1069"/>
    </location>
</feature>
<proteinExistence type="predicted"/>
<dbReference type="EMBL" id="KK852559">
    <property type="protein sequence ID" value="KDR21374.1"/>
    <property type="molecule type" value="Genomic_DNA"/>
</dbReference>
<feature type="region of interest" description="Disordered" evidence="1">
    <location>
        <begin position="1029"/>
        <end position="1078"/>
    </location>
</feature>
<protein>
    <submittedName>
        <fullName evidence="3">Uncharacterized protein</fullName>
    </submittedName>
</protein>
<feature type="compositionally biased region" description="Polar residues" evidence="1">
    <location>
        <begin position="256"/>
        <end position="276"/>
    </location>
</feature>
<feature type="compositionally biased region" description="Polar residues" evidence="1">
    <location>
        <begin position="31"/>
        <end position="43"/>
    </location>
</feature>
<feature type="compositionally biased region" description="Low complexity" evidence="1">
    <location>
        <begin position="419"/>
        <end position="440"/>
    </location>
</feature>
<feature type="region of interest" description="Disordered" evidence="1">
    <location>
        <begin position="31"/>
        <end position="120"/>
    </location>
</feature>
<feature type="compositionally biased region" description="Basic and acidic residues" evidence="1">
    <location>
        <begin position="157"/>
        <end position="179"/>
    </location>
</feature>
<feature type="compositionally biased region" description="Basic and acidic residues" evidence="1">
    <location>
        <begin position="888"/>
        <end position="897"/>
    </location>
</feature>
<feature type="compositionally biased region" description="Basic residues" evidence="1">
    <location>
        <begin position="518"/>
        <end position="541"/>
    </location>
</feature>
<feature type="compositionally biased region" description="Polar residues" evidence="1">
    <location>
        <begin position="450"/>
        <end position="462"/>
    </location>
</feature>
<feature type="compositionally biased region" description="Basic and acidic residues" evidence="1">
    <location>
        <begin position="1043"/>
        <end position="1052"/>
    </location>
</feature>
<gene>
    <name evidence="3" type="ORF">L798_03150</name>
</gene>
<feature type="signal peptide" evidence="2">
    <location>
        <begin position="1"/>
        <end position="28"/>
    </location>
</feature>
<sequence length="1264" mass="138908">MRLPRPCRVLQLVLLLLLCLTATNICHARPQQQSISADTNSDISRFPITPDGKQSTNEDKFFAPGGWRPVASEGSSTIGHQIHIDQDRSRVRLEKGDDGKQRGGKSESTADTKQVTTPYNNATLLETSVNNTGRAKQSSPVGDSIKSLANQLLGSHYFERDSDESERYSDEDSRDTMVDEDVRTPPKLKSQIKYKQNNQHAKLSPKTTEVPVYEHRNDGTEEEMNHKGIAVPVIIEDEDDVEETIDKLTQAQPIITRQTTTSASQKRKPTSTMTTSKPHHETTSSEGVSTWVLLSGSSPPTTPSHLQNKGKTNKTPTPGNRKATQTTPTAAPLKTADSSEVTQVSNQVSSSGFGQSTIEPYYYGPRPLVNTEGPTISTRKPAGIVSLSSQPHTPVGKPHLYENETLEMFKLTKTRKPNPTRTTTVKSKVVSTTPITTTPIPSSPPKRYPVNQQNNNQKTQPRVTTVSPILMTTNGYKDTDEPVRHIAAVTTAENETISSEENDMEDSNTEATVETTTKRRRRPTGGNKKRKKIKNRRRRPTNRPEVTEDPESKTGDLNATSTNNKLATKERPLSTRIYNYLAREVMSSVGVGLIGLVVTAGLAGLIMYPFGGGLATRRTYEEVSPHHTNPNAYYHHGEYESEIDNSQSEEEVFGKLIEGMNDKGEFTYGGIGQDTTGYAGVPGIGGDQMNGQGSKYKTEDVGIEGMHTYSPAGEAMHEIRQGVRYGARIEGVNSQQTGVRYDSAQQGTASYTGAGENIAGQTFSRGSQQNYGSNFGTGNTQDRFQYGGMATRSGEIGDSVRDSQLVYSGTVNAAKKQYTAGSVNSNTHHHLGTETTAYGGPYYTPSYVESQPYTRNLYGGLTAVGGQIHGNVQVDSKSGRYHSGSTERSLENKHKTESNSAENLQYRRGISDSSKEYRDIIGTQPRSGGTVIAVSIGRQSGLQGKEKETETKQSEGHKLIENISRAEVSSGQRTYEPHRKQMVEDRSAGIHERDMEYGDKLDISSRVSPELQKRGSIISGFVEHGPRSLRRRRDVHMPTNLKVSDDDIRDNEIDSNNLKGNARQNQTKNHPGHEKNSVSSYFVPKNMVTLSGHTKISGGTAKQDVGSKITETETSTINGGETTDSIEGTRNVVQGTASPIESTTLEDILSTTTGFNSDDTDGEDSGIEEDEDAEYGTTPEITTVFDETSTKDSQIDTTKIPETKFSLLGLFRRIARFKLQMGLNLLKSTSQALTNYIEGVQRRMDYNSSKVNSRKKFQDRNLKR</sequence>
<evidence type="ECO:0000256" key="1">
    <source>
        <dbReference type="SAM" id="MobiDB-lite"/>
    </source>
</evidence>
<feature type="region of interest" description="Disordered" evidence="1">
    <location>
        <begin position="1151"/>
        <end position="1175"/>
    </location>
</feature>
<feature type="compositionally biased region" description="Polar residues" evidence="1">
    <location>
        <begin position="555"/>
        <end position="566"/>
    </location>
</feature>
<feature type="compositionally biased region" description="Polar residues" evidence="1">
    <location>
        <begin position="305"/>
        <end position="329"/>
    </location>
</feature>
<dbReference type="Proteomes" id="UP000027135">
    <property type="component" value="Unassembled WGS sequence"/>
</dbReference>
<feature type="compositionally biased region" description="Polar residues" evidence="1">
    <location>
        <begin position="111"/>
        <end position="120"/>
    </location>
</feature>
<dbReference type="OMA" id="TNICHAR"/>
<reference evidence="3 4" key="1">
    <citation type="journal article" date="2014" name="Nat. Commun.">
        <title>Molecular traces of alternative social organization in a termite genome.</title>
        <authorList>
            <person name="Terrapon N."/>
            <person name="Li C."/>
            <person name="Robertson H.M."/>
            <person name="Ji L."/>
            <person name="Meng X."/>
            <person name="Booth W."/>
            <person name="Chen Z."/>
            <person name="Childers C.P."/>
            <person name="Glastad K.M."/>
            <person name="Gokhale K."/>
            <person name="Gowin J."/>
            <person name="Gronenberg W."/>
            <person name="Hermansen R.A."/>
            <person name="Hu H."/>
            <person name="Hunt B.G."/>
            <person name="Huylmans A.K."/>
            <person name="Khalil S.M."/>
            <person name="Mitchell R.D."/>
            <person name="Munoz-Torres M.C."/>
            <person name="Mustard J.A."/>
            <person name="Pan H."/>
            <person name="Reese J.T."/>
            <person name="Scharf M.E."/>
            <person name="Sun F."/>
            <person name="Vogel H."/>
            <person name="Xiao J."/>
            <person name="Yang W."/>
            <person name="Yang Z."/>
            <person name="Yang Z."/>
            <person name="Zhou J."/>
            <person name="Zhu J."/>
            <person name="Brent C.S."/>
            <person name="Elsik C.G."/>
            <person name="Goodisman M.A."/>
            <person name="Liberles D.A."/>
            <person name="Roe R.M."/>
            <person name="Vargo E.L."/>
            <person name="Vilcinskas A."/>
            <person name="Wang J."/>
            <person name="Bornberg-Bauer E."/>
            <person name="Korb J."/>
            <person name="Zhang G."/>
            <person name="Liebig J."/>
        </authorList>
    </citation>
    <scope>NUCLEOTIDE SEQUENCE [LARGE SCALE GENOMIC DNA]</scope>
    <source>
        <tissue evidence="3">Whole organism</tissue>
    </source>
</reference>
<feature type="compositionally biased region" description="Polar residues" evidence="1">
    <location>
        <begin position="1112"/>
        <end position="1126"/>
    </location>
</feature>
<evidence type="ECO:0000313" key="3">
    <source>
        <dbReference type="EMBL" id="KDR21374.1"/>
    </source>
</evidence>
<dbReference type="AlphaFoldDB" id="A0A067RNQ4"/>
<dbReference type="STRING" id="136037.A0A067RNQ4"/>
<feature type="chain" id="PRO_5005406834" evidence="2">
    <location>
        <begin position="29"/>
        <end position="1264"/>
    </location>
</feature>
<feature type="region of interest" description="Disordered" evidence="1">
    <location>
        <begin position="156"/>
        <end position="179"/>
    </location>
</feature>
<evidence type="ECO:0000313" key="4">
    <source>
        <dbReference type="Proteomes" id="UP000027135"/>
    </source>
</evidence>
<feature type="compositionally biased region" description="Basic and acidic residues" evidence="1">
    <location>
        <begin position="82"/>
        <end position="110"/>
    </location>
</feature>
<dbReference type="eggNOG" id="ENOG502S5TZ">
    <property type="taxonomic scope" value="Eukaryota"/>
</dbReference>
<feature type="region of interest" description="Disordered" evidence="1">
    <location>
        <begin position="256"/>
        <end position="341"/>
    </location>
</feature>
<feature type="region of interest" description="Disordered" evidence="1">
    <location>
        <begin position="491"/>
        <end position="568"/>
    </location>
</feature>
<feature type="region of interest" description="Disordered" evidence="1">
    <location>
        <begin position="1093"/>
        <end position="1126"/>
    </location>
</feature>
<feature type="region of interest" description="Disordered" evidence="1">
    <location>
        <begin position="873"/>
        <end position="909"/>
    </location>
</feature>
<dbReference type="OrthoDB" id="6623421at2759"/>
<name>A0A067RNQ4_ZOONE</name>
<organism evidence="3 4">
    <name type="scientific">Zootermopsis nevadensis</name>
    <name type="common">Dampwood termite</name>
    <dbReference type="NCBI Taxonomy" id="136037"/>
    <lineage>
        <taxon>Eukaryota</taxon>
        <taxon>Metazoa</taxon>
        <taxon>Ecdysozoa</taxon>
        <taxon>Arthropoda</taxon>
        <taxon>Hexapoda</taxon>
        <taxon>Insecta</taxon>
        <taxon>Pterygota</taxon>
        <taxon>Neoptera</taxon>
        <taxon>Polyneoptera</taxon>
        <taxon>Dictyoptera</taxon>
        <taxon>Blattodea</taxon>
        <taxon>Blattoidea</taxon>
        <taxon>Termitoidae</taxon>
        <taxon>Termopsidae</taxon>
        <taxon>Zootermopsis</taxon>
    </lineage>
</organism>